<name>M9W972_9MOLU</name>
<evidence type="ECO:0000313" key="9">
    <source>
        <dbReference type="EMBL" id="AGJ90568.1"/>
    </source>
</evidence>
<comment type="subcellular location">
    <subcellularLocation>
        <location evidence="1">Cell membrane</location>
        <topology evidence="1">Multi-pass membrane protein</topology>
    </subcellularLocation>
</comment>
<feature type="transmembrane region" description="Helical" evidence="7">
    <location>
        <begin position="192"/>
        <end position="214"/>
    </location>
</feature>
<dbReference type="PATRIC" id="fig|1292033.3.peg.115"/>
<dbReference type="Gene3D" id="1.10.3720.10">
    <property type="entry name" value="MetI-like"/>
    <property type="match status" value="1"/>
</dbReference>
<evidence type="ECO:0000256" key="6">
    <source>
        <dbReference type="ARBA" id="ARBA00023136"/>
    </source>
</evidence>
<dbReference type="KEGG" id="mput:MPUT9231_1280"/>
<evidence type="ECO:0000256" key="3">
    <source>
        <dbReference type="ARBA" id="ARBA00022475"/>
    </source>
</evidence>
<dbReference type="InterPro" id="IPR000515">
    <property type="entry name" value="MetI-like"/>
</dbReference>
<dbReference type="InterPro" id="IPR035906">
    <property type="entry name" value="MetI-like_sf"/>
</dbReference>
<evidence type="ECO:0000256" key="4">
    <source>
        <dbReference type="ARBA" id="ARBA00022692"/>
    </source>
</evidence>
<evidence type="ECO:0000259" key="8">
    <source>
        <dbReference type="Pfam" id="PF00528"/>
    </source>
</evidence>
<accession>M9W972</accession>
<dbReference type="PANTHER" id="PTHR43744">
    <property type="entry name" value="ABC TRANSPORTER PERMEASE PROTEIN MG189-RELATED-RELATED"/>
    <property type="match status" value="1"/>
</dbReference>
<evidence type="ECO:0000313" key="10">
    <source>
        <dbReference type="Proteomes" id="UP000012984"/>
    </source>
</evidence>
<evidence type="ECO:0000256" key="7">
    <source>
        <dbReference type="SAM" id="Phobius"/>
    </source>
</evidence>
<dbReference type="Pfam" id="PF00528">
    <property type="entry name" value="BPD_transp_1"/>
    <property type="match status" value="1"/>
</dbReference>
<gene>
    <name evidence="9" type="primary">gtsC</name>
    <name evidence="9" type="ORF">MPUT9231_1280</name>
</gene>
<feature type="transmembrane region" description="Helical" evidence="7">
    <location>
        <begin position="12"/>
        <end position="35"/>
    </location>
</feature>
<dbReference type="eggNOG" id="COG0395">
    <property type="taxonomic scope" value="Bacteria"/>
</dbReference>
<dbReference type="HOGENOM" id="CLU_016047_6_0_14"/>
<keyword evidence="2" id="KW-0813">Transport</keyword>
<keyword evidence="4 7" id="KW-0812">Transmembrane</keyword>
<dbReference type="GO" id="GO:0055085">
    <property type="term" value="P:transmembrane transport"/>
    <property type="evidence" value="ECO:0007669"/>
    <property type="project" value="InterPro"/>
</dbReference>
<feature type="transmembrane region" description="Helical" evidence="7">
    <location>
        <begin position="135"/>
        <end position="158"/>
    </location>
</feature>
<evidence type="ECO:0000256" key="1">
    <source>
        <dbReference type="ARBA" id="ARBA00004651"/>
    </source>
</evidence>
<feature type="transmembrane region" description="Helical" evidence="7">
    <location>
        <begin position="71"/>
        <end position="95"/>
    </location>
</feature>
<proteinExistence type="predicted"/>
<evidence type="ECO:0000256" key="5">
    <source>
        <dbReference type="ARBA" id="ARBA00022989"/>
    </source>
</evidence>
<dbReference type="RefSeq" id="WP_015587219.1">
    <property type="nucleotide sequence ID" value="NC_021083.1"/>
</dbReference>
<feature type="transmembrane region" description="Helical" evidence="7">
    <location>
        <begin position="234"/>
        <end position="259"/>
    </location>
</feature>
<dbReference type="OrthoDB" id="9815445at2"/>
<dbReference type="EMBL" id="CP004357">
    <property type="protein sequence ID" value="AGJ90568.1"/>
    <property type="molecule type" value="Genomic_DNA"/>
</dbReference>
<keyword evidence="6 7" id="KW-0472">Membrane</keyword>
<feature type="domain" description="ABC transmembrane type-1" evidence="8">
    <location>
        <begin position="91"/>
        <end position="259"/>
    </location>
</feature>
<dbReference type="Proteomes" id="UP000012984">
    <property type="component" value="Chromosome"/>
</dbReference>
<evidence type="ECO:0000256" key="2">
    <source>
        <dbReference type="ARBA" id="ARBA00022448"/>
    </source>
</evidence>
<dbReference type="GO" id="GO:0005886">
    <property type="term" value="C:plasma membrane"/>
    <property type="evidence" value="ECO:0007669"/>
    <property type="project" value="UniProtKB-SubCell"/>
</dbReference>
<organism evidence="9 10">
    <name type="scientific">Mycoplasma putrefaciens Mput9231</name>
    <dbReference type="NCBI Taxonomy" id="1292033"/>
    <lineage>
        <taxon>Bacteria</taxon>
        <taxon>Bacillati</taxon>
        <taxon>Mycoplasmatota</taxon>
        <taxon>Mollicutes</taxon>
        <taxon>Mycoplasmataceae</taxon>
        <taxon>Mycoplasma</taxon>
    </lineage>
</organism>
<keyword evidence="5 7" id="KW-1133">Transmembrane helix</keyword>
<sequence length="267" mass="31155">MYKIIIKEIIKYLLMGFLCVLLLFPLYFLLLQALLSNASLTDNKIFWFIQEWNWQNFAIALKSNFLPAVGWTLLFVVILTFIRIVVYSLAIAGLLKMSSAYQKTFQYFFLIISLIPEFSLYLSLKTILIGLNWNLAPFAVVTNSIFSFFNFTYIFNLAKAIKSEKQKIIINDNLKWHQQIAYVYLPKMKLGYLLLVIFSFISCWNDYIWPLFILPGDYKNVTIWYQTLGKELQFQVLTNVQAAGAMIAVIVPIVIYTIFSKKINNFN</sequence>
<protein>
    <submittedName>
        <fullName evidence="9">Glycerol transporter subunit C</fullName>
    </submittedName>
</protein>
<keyword evidence="3" id="KW-1003">Cell membrane</keyword>
<dbReference type="SUPFAM" id="SSF161098">
    <property type="entry name" value="MetI-like"/>
    <property type="match status" value="1"/>
</dbReference>
<dbReference type="AlphaFoldDB" id="M9W972"/>
<feature type="transmembrane region" description="Helical" evidence="7">
    <location>
        <begin position="107"/>
        <end position="129"/>
    </location>
</feature>
<reference evidence="9 10" key="1">
    <citation type="journal article" date="2013" name="Genome Announc.">
        <title>Complete Genome Sequence of Mycoplasma putrefaciens Strain 9231, One of the Agents of Contagious Agalactia in Goats.</title>
        <authorList>
            <person name="Dupuy V."/>
            <person name="Sirand-Pugnet P."/>
            <person name="Baranowski E."/>
            <person name="Barre A."/>
            <person name="Breton M."/>
            <person name="Couture C."/>
            <person name="Dordet-Frisoni E."/>
            <person name="Gaurivaud P."/>
            <person name="Jacob D."/>
            <person name="Lemaitre C."/>
            <person name="Manso-Silvan L."/>
            <person name="Nikolski M."/>
            <person name="Nouvel L.X."/>
            <person name="Poumarat F."/>
            <person name="Tardy F."/>
            <person name="Thebault P."/>
            <person name="Theil S."/>
            <person name="Citti C."/>
            <person name="Blanchard A."/>
            <person name="Thiaucourt F."/>
        </authorList>
    </citation>
    <scope>NUCLEOTIDE SEQUENCE [LARGE SCALE GENOMIC DNA]</scope>
    <source>
        <strain evidence="9">Mput9231</strain>
    </source>
</reference>
<dbReference type="PANTHER" id="PTHR43744:SF12">
    <property type="entry name" value="ABC TRANSPORTER PERMEASE PROTEIN MG189-RELATED"/>
    <property type="match status" value="1"/>
</dbReference>
<keyword evidence="10" id="KW-1185">Reference proteome</keyword>